<dbReference type="Proteomes" id="UP000054007">
    <property type="component" value="Unassembled WGS sequence"/>
</dbReference>
<proteinExistence type="predicted"/>
<protein>
    <submittedName>
        <fullName evidence="2">Uncharacterized protein</fullName>
    </submittedName>
</protein>
<evidence type="ECO:0000256" key="1">
    <source>
        <dbReference type="SAM" id="Phobius"/>
    </source>
</evidence>
<evidence type="ECO:0000313" key="3">
    <source>
        <dbReference type="Proteomes" id="UP000054007"/>
    </source>
</evidence>
<dbReference type="EMBL" id="KN880439">
    <property type="protein sequence ID" value="KIY72919.1"/>
    <property type="molecule type" value="Genomic_DNA"/>
</dbReference>
<keyword evidence="3" id="KW-1185">Reference proteome</keyword>
<feature type="transmembrane region" description="Helical" evidence="1">
    <location>
        <begin position="12"/>
        <end position="42"/>
    </location>
</feature>
<gene>
    <name evidence="2" type="ORF">CYLTODRAFT_284379</name>
</gene>
<evidence type="ECO:0000313" key="2">
    <source>
        <dbReference type="EMBL" id="KIY72919.1"/>
    </source>
</evidence>
<sequence length="68" mass="7808">MTKSTRIVALKTLISIMWSAVLVQQFRVLYLLCYAVPCYMFLKSLGRGSGVGRWGNTEFRWSCKLELS</sequence>
<reference evidence="2 3" key="1">
    <citation type="journal article" date="2015" name="Fungal Genet. Biol.">
        <title>Evolution of novel wood decay mechanisms in Agaricales revealed by the genome sequences of Fistulina hepatica and Cylindrobasidium torrendii.</title>
        <authorList>
            <person name="Floudas D."/>
            <person name="Held B.W."/>
            <person name="Riley R."/>
            <person name="Nagy L.G."/>
            <person name="Koehler G."/>
            <person name="Ransdell A.S."/>
            <person name="Younus H."/>
            <person name="Chow J."/>
            <person name="Chiniquy J."/>
            <person name="Lipzen A."/>
            <person name="Tritt A."/>
            <person name="Sun H."/>
            <person name="Haridas S."/>
            <person name="LaButti K."/>
            <person name="Ohm R.A."/>
            <person name="Kues U."/>
            <person name="Blanchette R.A."/>
            <person name="Grigoriev I.V."/>
            <person name="Minto R.E."/>
            <person name="Hibbett D.S."/>
        </authorList>
    </citation>
    <scope>NUCLEOTIDE SEQUENCE [LARGE SCALE GENOMIC DNA]</scope>
    <source>
        <strain evidence="2 3">FP15055 ss-10</strain>
    </source>
</reference>
<keyword evidence="1" id="KW-1133">Transmembrane helix</keyword>
<name>A0A0D7BRX6_9AGAR</name>
<keyword evidence="1" id="KW-0472">Membrane</keyword>
<keyword evidence="1" id="KW-0812">Transmembrane</keyword>
<organism evidence="2 3">
    <name type="scientific">Cylindrobasidium torrendii FP15055 ss-10</name>
    <dbReference type="NCBI Taxonomy" id="1314674"/>
    <lineage>
        <taxon>Eukaryota</taxon>
        <taxon>Fungi</taxon>
        <taxon>Dikarya</taxon>
        <taxon>Basidiomycota</taxon>
        <taxon>Agaricomycotina</taxon>
        <taxon>Agaricomycetes</taxon>
        <taxon>Agaricomycetidae</taxon>
        <taxon>Agaricales</taxon>
        <taxon>Marasmiineae</taxon>
        <taxon>Physalacriaceae</taxon>
        <taxon>Cylindrobasidium</taxon>
    </lineage>
</organism>
<accession>A0A0D7BRX6</accession>
<dbReference type="AlphaFoldDB" id="A0A0D7BRX6"/>